<dbReference type="GO" id="GO:0016787">
    <property type="term" value="F:hydrolase activity"/>
    <property type="evidence" value="ECO:0007669"/>
    <property type="project" value="UniProtKB-KW"/>
</dbReference>
<dbReference type="Gene3D" id="3.90.79.10">
    <property type="entry name" value="Nucleoside Triphosphate Pyrophosphohydrolase"/>
    <property type="match status" value="1"/>
</dbReference>
<evidence type="ECO:0000259" key="3">
    <source>
        <dbReference type="PROSITE" id="PS51462"/>
    </source>
</evidence>
<dbReference type="PATRIC" id="fig|1178515.4.peg.3846"/>
<dbReference type="FunFam" id="3.90.79.10:FF:000024">
    <property type="entry name" value="ADP-ribose pyrophosphatase"/>
    <property type="match status" value="1"/>
</dbReference>
<dbReference type="GO" id="GO:0005829">
    <property type="term" value="C:cytosol"/>
    <property type="evidence" value="ECO:0007669"/>
    <property type="project" value="TreeGrafter"/>
</dbReference>
<evidence type="ECO:0000313" key="5">
    <source>
        <dbReference type="Proteomes" id="UP000076927"/>
    </source>
</evidence>
<dbReference type="GO" id="GO:0006753">
    <property type="term" value="P:nucleoside phosphate metabolic process"/>
    <property type="evidence" value="ECO:0007669"/>
    <property type="project" value="TreeGrafter"/>
</dbReference>
<dbReference type="PANTHER" id="PTHR11839:SF18">
    <property type="entry name" value="NUDIX HYDROLASE DOMAIN-CONTAINING PROTEIN"/>
    <property type="match status" value="1"/>
</dbReference>
<keyword evidence="2" id="KW-0378">Hydrolase</keyword>
<keyword evidence="5" id="KW-1185">Reference proteome</keyword>
<dbReference type="EMBL" id="CP011388">
    <property type="protein sequence ID" value="ANE48041.1"/>
    <property type="molecule type" value="Genomic_DNA"/>
</dbReference>
<dbReference type="RefSeq" id="WP_068609387.1">
    <property type="nucleotide sequence ID" value="NZ_CP011388.1"/>
</dbReference>
<dbReference type="STRING" id="1178515.SY83_19035"/>
<dbReference type="KEGG" id="pswu:SY83_19035"/>
<dbReference type="PROSITE" id="PS00893">
    <property type="entry name" value="NUDIX_BOX"/>
    <property type="match status" value="1"/>
</dbReference>
<dbReference type="AlphaFoldDB" id="A0A172TLX1"/>
<dbReference type="Pfam" id="PF00293">
    <property type="entry name" value="NUDIX"/>
    <property type="match status" value="1"/>
</dbReference>
<comment type="cofactor">
    <cofactor evidence="1">
        <name>Mg(2+)</name>
        <dbReference type="ChEBI" id="CHEBI:18420"/>
    </cofactor>
</comment>
<dbReference type="PROSITE" id="PS51462">
    <property type="entry name" value="NUDIX"/>
    <property type="match status" value="1"/>
</dbReference>
<accession>A0A172TLX1</accession>
<dbReference type="Proteomes" id="UP000076927">
    <property type="component" value="Chromosome"/>
</dbReference>
<sequence length="189" mass="21484">MQHTRYEGRKFEETTIEFKPIFQGKIISLQVDTVRLPNGGTSTREIVKHPGAVAVLALTEDGRMLVVEQYRKALEKSQVEIPAGKLDSGEDPMDAARRELEEETGYQCGSIRLLHSFYTSPGFADEIVHLYLAENLTKGEVNPDEDEFLEIEAITLEEAQRYMAEWRISDAKTITAVYAWQVYQLTGRI</sequence>
<gene>
    <name evidence="4" type="ORF">SY83_19035</name>
</gene>
<dbReference type="InterPro" id="IPR020084">
    <property type="entry name" value="NUDIX_hydrolase_CS"/>
</dbReference>
<feature type="domain" description="Nudix hydrolase" evidence="3">
    <location>
        <begin position="47"/>
        <end position="183"/>
    </location>
</feature>
<dbReference type="InterPro" id="IPR000086">
    <property type="entry name" value="NUDIX_hydrolase_dom"/>
</dbReference>
<dbReference type="CDD" id="cd03424">
    <property type="entry name" value="NUDIX_ADPRase_Nudt5_UGPPase_Nudt14"/>
    <property type="match status" value="1"/>
</dbReference>
<dbReference type="InterPro" id="IPR015797">
    <property type="entry name" value="NUDIX_hydrolase-like_dom_sf"/>
</dbReference>
<dbReference type="PANTHER" id="PTHR11839">
    <property type="entry name" value="UDP/ADP-SUGAR PYROPHOSPHATASE"/>
    <property type="match status" value="1"/>
</dbReference>
<protein>
    <submittedName>
        <fullName evidence="4">ADP-ribose pyrophosphatase</fullName>
    </submittedName>
</protein>
<dbReference type="OrthoDB" id="9806150at2"/>
<name>A0A172TLX1_9BACL</name>
<evidence type="ECO:0000313" key="4">
    <source>
        <dbReference type="EMBL" id="ANE48041.1"/>
    </source>
</evidence>
<evidence type="ECO:0000256" key="1">
    <source>
        <dbReference type="ARBA" id="ARBA00001946"/>
    </source>
</evidence>
<proteinExistence type="predicted"/>
<dbReference type="SUPFAM" id="SSF55811">
    <property type="entry name" value="Nudix"/>
    <property type="match status" value="1"/>
</dbReference>
<dbReference type="GO" id="GO:0019693">
    <property type="term" value="P:ribose phosphate metabolic process"/>
    <property type="evidence" value="ECO:0007669"/>
    <property type="project" value="TreeGrafter"/>
</dbReference>
<reference evidence="4 5" key="1">
    <citation type="submission" date="2015-01" db="EMBL/GenBank/DDBJ databases">
        <title>Paenibacillus swuensis/DY6/whole genome sequencing.</title>
        <authorList>
            <person name="Kim M.K."/>
            <person name="Srinivasan S."/>
            <person name="Lee J.-J."/>
        </authorList>
    </citation>
    <scope>NUCLEOTIDE SEQUENCE [LARGE SCALE GENOMIC DNA]</scope>
    <source>
        <strain evidence="4 5">DY6</strain>
    </source>
</reference>
<evidence type="ECO:0000256" key="2">
    <source>
        <dbReference type="ARBA" id="ARBA00022801"/>
    </source>
</evidence>
<organism evidence="4 5">
    <name type="scientific">Paenibacillus swuensis</name>
    <dbReference type="NCBI Taxonomy" id="1178515"/>
    <lineage>
        <taxon>Bacteria</taxon>
        <taxon>Bacillati</taxon>
        <taxon>Bacillota</taxon>
        <taxon>Bacilli</taxon>
        <taxon>Bacillales</taxon>
        <taxon>Paenibacillaceae</taxon>
        <taxon>Paenibacillus</taxon>
    </lineage>
</organism>